<keyword evidence="2" id="KW-0378">Hydrolase</keyword>
<dbReference type="EMBL" id="JAJNAG010000009">
    <property type="protein sequence ID" value="MCD1125618.1"/>
    <property type="molecule type" value="Genomic_DNA"/>
</dbReference>
<sequence length="72" mass="8137">MAELEQQKYEVNHIDISYCTTDQGPALLMLHGHPHMMWHKVAPALAQHFTIVTADLRGYESSDKAVTAMENN</sequence>
<evidence type="ECO:0000313" key="2">
    <source>
        <dbReference type="EMBL" id="MCD1125618.1"/>
    </source>
</evidence>
<dbReference type="Proteomes" id="UP001139171">
    <property type="component" value="Unassembled WGS sequence"/>
</dbReference>
<accession>A0A9X1MVY3</accession>
<dbReference type="SUPFAM" id="SSF53474">
    <property type="entry name" value="alpha/beta-Hydrolases"/>
    <property type="match status" value="1"/>
</dbReference>
<comment type="caution">
    <text evidence="2">The sequence shown here is derived from an EMBL/GenBank/DDBJ whole genome shotgun (WGS) entry which is preliminary data.</text>
</comment>
<dbReference type="InterPro" id="IPR000073">
    <property type="entry name" value="AB_hydrolase_1"/>
</dbReference>
<dbReference type="AlphaFoldDB" id="A0A9X1MVY3"/>
<protein>
    <submittedName>
        <fullName evidence="2">Alpha/beta fold hydrolase</fullName>
    </submittedName>
</protein>
<gene>
    <name evidence="2" type="ORF">LPW36_06295</name>
</gene>
<organism evidence="2 3">
    <name type="scientific">Limnobaculum eriocheiris</name>
    <dbReference type="NCBI Taxonomy" id="2897391"/>
    <lineage>
        <taxon>Bacteria</taxon>
        <taxon>Pseudomonadati</taxon>
        <taxon>Pseudomonadota</taxon>
        <taxon>Gammaproteobacteria</taxon>
        <taxon>Enterobacterales</taxon>
        <taxon>Budviciaceae</taxon>
        <taxon>Limnobaculum</taxon>
    </lineage>
</organism>
<name>A0A9X1MVY3_9GAMM</name>
<dbReference type="Pfam" id="PF00561">
    <property type="entry name" value="Abhydrolase_1"/>
    <property type="match status" value="1"/>
</dbReference>
<evidence type="ECO:0000313" key="3">
    <source>
        <dbReference type="Proteomes" id="UP001139171"/>
    </source>
</evidence>
<dbReference type="InterPro" id="IPR029058">
    <property type="entry name" value="AB_hydrolase_fold"/>
</dbReference>
<evidence type="ECO:0000259" key="1">
    <source>
        <dbReference type="Pfam" id="PF00561"/>
    </source>
</evidence>
<proteinExistence type="predicted"/>
<reference evidence="2" key="1">
    <citation type="submission" date="2021-11" db="EMBL/GenBank/DDBJ databases">
        <title>Jinshanibacter sp. isolated from one year old Eriocheir sinensis.</title>
        <authorList>
            <person name="Li J.-Y."/>
            <person name="He W."/>
            <person name="Gao T.-H."/>
        </authorList>
    </citation>
    <scope>NUCLEOTIDE SEQUENCE</scope>
    <source>
        <strain evidence="2">LJY008</strain>
    </source>
</reference>
<dbReference type="RefSeq" id="WP_230608662.1">
    <property type="nucleotide sequence ID" value="NZ_JAJNAG010000009.1"/>
</dbReference>
<feature type="domain" description="AB hydrolase-1" evidence="1">
    <location>
        <begin position="25"/>
        <end position="66"/>
    </location>
</feature>
<dbReference type="Gene3D" id="3.40.50.1820">
    <property type="entry name" value="alpha/beta hydrolase"/>
    <property type="match status" value="1"/>
</dbReference>
<dbReference type="GO" id="GO:0016787">
    <property type="term" value="F:hydrolase activity"/>
    <property type="evidence" value="ECO:0007669"/>
    <property type="project" value="UniProtKB-KW"/>
</dbReference>
<keyword evidence="3" id="KW-1185">Reference proteome</keyword>